<dbReference type="InParanoid" id="A0A6J2WZ53"/>
<evidence type="ECO:0000256" key="1">
    <source>
        <dbReference type="SAM" id="MobiDB-lite"/>
    </source>
</evidence>
<dbReference type="GeneID" id="115829469"/>
<keyword evidence="2" id="KW-1185">Reference proteome</keyword>
<dbReference type="Pfam" id="PF15165">
    <property type="entry name" value="REC114-like"/>
    <property type="match status" value="1"/>
</dbReference>
<dbReference type="OrthoDB" id="6479200at2759"/>
<evidence type="ECO:0000313" key="2">
    <source>
        <dbReference type="Proteomes" id="UP000504632"/>
    </source>
</evidence>
<gene>
    <name evidence="3" type="primary">rec114</name>
</gene>
<name>A0A6J2WZ53_CHACN</name>
<dbReference type="InterPro" id="IPR029168">
    <property type="entry name" value="REC114L"/>
</dbReference>
<dbReference type="CTD" id="283677"/>
<dbReference type="RefSeq" id="XP_030649447.1">
    <property type="nucleotide sequence ID" value="XM_030793587.1"/>
</dbReference>
<protein>
    <submittedName>
        <fullName evidence="3">Meiotic recombination protein REC114</fullName>
    </submittedName>
</protein>
<feature type="region of interest" description="Disordered" evidence="1">
    <location>
        <begin position="140"/>
        <end position="161"/>
    </location>
</feature>
<accession>A0A6J2WZ53</accession>
<dbReference type="PANTHER" id="PTHR34921:SF1">
    <property type="entry name" value="MEIOTIC RECOMBINATION PROTEIN REC114"/>
    <property type="match status" value="1"/>
</dbReference>
<dbReference type="AlphaFoldDB" id="A0A6J2WZ53"/>
<reference evidence="3" key="1">
    <citation type="submission" date="2025-08" db="UniProtKB">
        <authorList>
            <consortium name="RefSeq"/>
        </authorList>
    </citation>
    <scope>IDENTIFICATION</scope>
</reference>
<organism evidence="2 3">
    <name type="scientific">Chanos chanos</name>
    <name type="common">Milkfish</name>
    <name type="synonym">Mugil chanos</name>
    <dbReference type="NCBI Taxonomy" id="29144"/>
    <lineage>
        <taxon>Eukaryota</taxon>
        <taxon>Metazoa</taxon>
        <taxon>Chordata</taxon>
        <taxon>Craniata</taxon>
        <taxon>Vertebrata</taxon>
        <taxon>Euteleostomi</taxon>
        <taxon>Actinopterygii</taxon>
        <taxon>Neopterygii</taxon>
        <taxon>Teleostei</taxon>
        <taxon>Ostariophysi</taxon>
        <taxon>Gonorynchiformes</taxon>
        <taxon>Chanidae</taxon>
        <taxon>Chanos</taxon>
    </lineage>
</organism>
<dbReference type="Proteomes" id="UP000504632">
    <property type="component" value="Chromosome 2"/>
</dbReference>
<proteinExistence type="predicted"/>
<feature type="compositionally biased region" description="Polar residues" evidence="1">
    <location>
        <begin position="140"/>
        <end position="156"/>
    </location>
</feature>
<sequence length="237" mass="26445">MAQTKCLSSSEIFQETAADKAMWKLRRYGRLLPRAKDKDGNSSWKVFESNESTGHLELTVLDSGHLLVSQAQELLEGFSLINAQSFLKIQQKSDSLLFLITLKGESRMVRLQFDGSTRALAVEACRSAVERLQEYLPVRTQENTPPCAPHTSTQPCTEPPAEAASATASNVTQGSLSIKDLTQYFLGERDLSLPLAYRHCIAPPGDLRLLLRLCLLDSSFPAFVEQVEKELRELMQE</sequence>
<dbReference type="PANTHER" id="PTHR34921">
    <property type="entry name" value="MEIOTIC RECOMBINATION PROTEIN REC114"/>
    <property type="match status" value="1"/>
</dbReference>
<evidence type="ECO:0000313" key="3">
    <source>
        <dbReference type="RefSeq" id="XP_030649447.1"/>
    </source>
</evidence>